<proteinExistence type="predicted"/>
<name>A0ABV3Z9I1_9PROT</name>
<dbReference type="Proteomes" id="UP001560685">
    <property type="component" value="Unassembled WGS sequence"/>
</dbReference>
<organism evidence="1 2">
    <name type="scientific">Hyphococcus lacteus</name>
    <dbReference type="NCBI Taxonomy" id="3143536"/>
    <lineage>
        <taxon>Bacteria</taxon>
        <taxon>Pseudomonadati</taxon>
        <taxon>Pseudomonadota</taxon>
        <taxon>Alphaproteobacteria</taxon>
        <taxon>Parvularculales</taxon>
        <taxon>Parvularculaceae</taxon>
        <taxon>Hyphococcus</taxon>
    </lineage>
</organism>
<dbReference type="RefSeq" id="WP_369314029.1">
    <property type="nucleotide sequence ID" value="NZ_JBEHZE010000001.1"/>
</dbReference>
<evidence type="ECO:0000313" key="2">
    <source>
        <dbReference type="Proteomes" id="UP001560685"/>
    </source>
</evidence>
<accession>A0ABV3Z9I1</accession>
<dbReference type="EMBL" id="JBEHZE010000001">
    <property type="protein sequence ID" value="MEX6634037.1"/>
    <property type="molecule type" value="Genomic_DNA"/>
</dbReference>
<reference evidence="1 2" key="1">
    <citation type="submission" date="2024-05" db="EMBL/GenBank/DDBJ databases">
        <title>Three bacterial strains, DH-69, EH-24, and ECK-19 isolated from coastal sediments.</title>
        <authorList>
            <person name="Ye Y.-Q."/>
            <person name="Du Z.-J."/>
        </authorList>
    </citation>
    <scope>NUCLEOTIDE SEQUENCE [LARGE SCALE GENOMIC DNA]</scope>
    <source>
        <strain evidence="1 2">ECK-19</strain>
    </source>
</reference>
<comment type="caution">
    <text evidence="1">The sequence shown here is derived from an EMBL/GenBank/DDBJ whole genome shotgun (WGS) entry which is preliminary data.</text>
</comment>
<keyword evidence="2" id="KW-1185">Reference proteome</keyword>
<evidence type="ECO:0000313" key="1">
    <source>
        <dbReference type="EMBL" id="MEX6634037.1"/>
    </source>
</evidence>
<gene>
    <name evidence="1" type="ORF">ABFZ84_10800</name>
</gene>
<sequence>MPSKIKYRRSYKLDDYIVSGITARELLRFFRRMDGWHTFFGEFEIPNFRTVFGGATQLQRLGDPASGAGVIIKEYTCATGSGPNLKAIWRLKVTFTCSMRSFEHVEYADENYPELINERFDFRETWHDEDITSIELRSAESQTAFEKEVLSFISEFRVREGKIADPSDWEEGGLIAKVRCRCGHTVTTTAPKLSRGKRCSDIFALKNILRCSACGNMGEAEILPWFLENTVTHIDSSRRYFDGDRGVDRQSIQQDVSFDLYGVMDGDGESDVYLGDGVSIKPDGRLSED</sequence>
<protein>
    <submittedName>
        <fullName evidence="1">Uncharacterized protein</fullName>
    </submittedName>
</protein>